<dbReference type="AlphaFoldDB" id="A0AAN4ZGK5"/>
<evidence type="ECO:0000256" key="4">
    <source>
        <dbReference type="ARBA" id="ARBA00023125"/>
    </source>
</evidence>
<dbReference type="Pfam" id="PF05485">
    <property type="entry name" value="THAP"/>
    <property type="match status" value="2"/>
</dbReference>
<dbReference type="InterPro" id="IPR006612">
    <property type="entry name" value="THAP_Znf"/>
</dbReference>
<feature type="non-terminal residue" evidence="8">
    <location>
        <position position="300"/>
    </location>
</feature>
<keyword evidence="1" id="KW-0479">Metal-binding</keyword>
<evidence type="ECO:0000256" key="3">
    <source>
        <dbReference type="ARBA" id="ARBA00022833"/>
    </source>
</evidence>
<name>A0AAN4ZGK5_9BILA</name>
<feature type="non-terminal residue" evidence="8">
    <location>
        <position position="1"/>
    </location>
</feature>
<evidence type="ECO:0000313" key="9">
    <source>
        <dbReference type="Proteomes" id="UP001328107"/>
    </source>
</evidence>
<evidence type="ECO:0000256" key="1">
    <source>
        <dbReference type="ARBA" id="ARBA00022723"/>
    </source>
</evidence>
<keyword evidence="9" id="KW-1185">Reference proteome</keyword>
<feature type="domain" description="THAP-type" evidence="7">
    <location>
        <begin position="189"/>
        <end position="273"/>
    </location>
</feature>
<dbReference type="GO" id="GO:0008270">
    <property type="term" value="F:zinc ion binding"/>
    <property type="evidence" value="ECO:0007669"/>
    <property type="project" value="UniProtKB-KW"/>
</dbReference>
<evidence type="ECO:0000256" key="2">
    <source>
        <dbReference type="ARBA" id="ARBA00022771"/>
    </source>
</evidence>
<dbReference type="EMBL" id="BTRK01000002">
    <property type="protein sequence ID" value="GMR38098.1"/>
    <property type="molecule type" value="Genomic_DNA"/>
</dbReference>
<feature type="domain" description="THAP-type" evidence="7">
    <location>
        <begin position="80"/>
        <end position="166"/>
    </location>
</feature>
<evidence type="ECO:0000259" key="7">
    <source>
        <dbReference type="PROSITE" id="PS50950"/>
    </source>
</evidence>
<feature type="region of interest" description="Disordered" evidence="6">
    <location>
        <begin position="277"/>
        <end position="300"/>
    </location>
</feature>
<evidence type="ECO:0000256" key="6">
    <source>
        <dbReference type="SAM" id="MobiDB-lite"/>
    </source>
</evidence>
<keyword evidence="2 5" id="KW-0863">Zinc-finger</keyword>
<dbReference type="GO" id="GO:0003677">
    <property type="term" value="F:DNA binding"/>
    <property type="evidence" value="ECO:0007669"/>
    <property type="project" value="UniProtKB-UniRule"/>
</dbReference>
<sequence length="300" mass="34070">KFQISELFAHLRFFLEDVFQIDVLNEINEELDEIKDEPVTDLSDFKCEEPIADIYCPSSATSLSPDQSTSRIITDAPSSIKRTRKCVVCKRSNVASEMHTFTSNQGRRVDWVNAVRVTTEEREALMEELSTMKYPLLCASHFSSSDYFKRKASHNLLRYDAIPFFSDSTANSCGVEHTHNSGVTSIQKASRSKCVVCSRLCKQREMHRFTMHHSKRPRWINAVRSTPEGRRSLAEQLDALKQPSLCASHFSPSDYINNGYQTILRFDAVPGFDNSVEDSGEVEDVRESDLGINDIKKEPA</sequence>
<dbReference type="SUPFAM" id="SSF57716">
    <property type="entry name" value="Glucocorticoid receptor-like (DNA-binding domain)"/>
    <property type="match status" value="2"/>
</dbReference>
<proteinExistence type="predicted"/>
<reference evidence="9" key="1">
    <citation type="submission" date="2022-10" db="EMBL/GenBank/DDBJ databases">
        <title>Genome assembly of Pristionchus species.</title>
        <authorList>
            <person name="Yoshida K."/>
            <person name="Sommer R.J."/>
        </authorList>
    </citation>
    <scope>NUCLEOTIDE SEQUENCE [LARGE SCALE GENOMIC DNA]</scope>
    <source>
        <strain evidence="9">RS5460</strain>
    </source>
</reference>
<evidence type="ECO:0000256" key="5">
    <source>
        <dbReference type="PROSITE-ProRule" id="PRU00309"/>
    </source>
</evidence>
<dbReference type="Proteomes" id="UP001328107">
    <property type="component" value="Unassembled WGS sequence"/>
</dbReference>
<dbReference type="PROSITE" id="PS50950">
    <property type="entry name" value="ZF_THAP"/>
    <property type="match status" value="2"/>
</dbReference>
<keyword evidence="4 5" id="KW-0238">DNA-binding</keyword>
<accession>A0AAN4ZGK5</accession>
<feature type="compositionally biased region" description="Basic and acidic residues" evidence="6">
    <location>
        <begin position="283"/>
        <end position="300"/>
    </location>
</feature>
<organism evidence="8 9">
    <name type="scientific">Pristionchus mayeri</name>
    <dbReference type="NCBI Taxonomy" id="1317129"/>
    <lineage>
        <taxon>Eukaryota</taxon>
        <taxon>Metazoa</taxon>
        <taxon>Ecdysozoa</taxon>
        <taxon>Nematoda</taxon>
        <taxon>Chromadorea</taxon>
        <taxon>Rhabditida</taxon>
        <taxon>Rhabditina</taxon>
        <taxon>Diplogasteromorpha</taxon>
        <taxon>Diplogasteroidea</taxon>
        <taxon>Neodiplogasteridae</taxon>
        <taxon>Pristionchus</taxon>
    </lineage>
</organism>
<dbReference type="SMART" id="SM00980">
    <property type="entry name" value="THAP"/>
    <property type="match status" value="2"/>
</dbReference>
<comment type="caution">
    <text evidence="8">The sequence shown here is derived from an EMBL/GenBank/DDBJ whole genome shotgun (WGS) entry which is preliminary data.</text>
</comment>
<protein>
    <recommendedName>
        <fullName evidence="7">THAP-type domain-containing protein</fullName>
    </recommendedName>
</protein>
<keyword evidence="3" id="KW-0862">Zinc</keyword>
<evidence type="ECO:0000313" key="8">
    <source>
        <dbReference type="EMBL" id="GMR38098.1"/>
    </source>
</evidence>
<gene>
    <name evidence="8" type="ORF">PMAYCL1PPCAC_08293</name>
</gene>